<dbReference type="GO" id="GO:0000981">
    <property type="term" value="F:DNA-binding transcription factor activity, RNA polymerase II-specific"/>
    <property type="evidence" value="ECO:0007669"/>
    <property type="project" value="TreeGrafter"/>
</dbReference>
<feature type="domain" description="Myb-like" evidence="7">
    <location>
        <begin position="67"/>
        <end position="117"/>
    </location>
</feature>
<accession>A0AA41SGU8</accession>
<keyword evidence="6" id="KW-0539">Nucleus</keyword>
<evidence type="ECO:0000313" key="10">
    <source>
        <dbReference type="Proteomes" id="UP001177140"/>
    </source>
</evidence>
<feature type="domain" description="HTH myb-type" evidence="8">
    <location>
        <begin position="67"/>
        <end position="121"/>
    </location>
</feature>
<keyword evidence="3" id="KW-0805">Transcription regulation</keyword>
<dbReference type="InterPro" id="IPR001005">
    <property type="entry name" value="SANT/Myb"/>
</dbReference>
<dbReference type="AlphaFoldDB" id="A0AA41SGU8"/>
<name>A0AA41SGU8_PAPNU</name>
<feature type="domain" description="Myb-like" evidence="7">
    <location>
        <begin position="15"/>
        <end position="66"/>
    </location>
</feature>
<dbReference type="Pfam" id="PF00249">
    <property type="entry name" value="Myb_DNA-binding"/>
    <property type="match status" value="2"/>
</dbReference>
<keyword evidence="10" id="KW-1185">Reference proteome</keyword>
<dbReference type="PANTHER" id="PTHR45614:SF229">
    <property type="entry name" value="MYB TRANSCRIPTION FACTOR-LIKE PROTEIN-RELATED"/>
    <property type="match status" value="1"/>
</dbReference>
<dbReference type="CDD" id="cd00167">
    <property type="entry name" value="SANT"/>
    <property type="match status" value="2"/>
</dbReference>
<comment type="caution">
    <text evidence="9">The sequence shown here is derived from an EMBL/GenBank/DDBJ whole genome shotgun (WGS) entry which is preliminary data.</text>
</comment>
<dbReference type="GO" id="GO:0005634">
    <property type="term" value="C:nucleus"/>
    <property type="evidence" value="ECO:0007669"/>
    <property type="project" value="UniProtKB-SubCell"/>
</dbReference>
<dbReference type="PANTHER" id="PTHR45614">
    <property type="entry name" value="MYB PROTEIN-RELATED"/>
    <property type="match status" value="1"/>
</dbReference>
<evidence type="ECO:0000259" key="8">
    <source>
        <dbReference type="PROSITE" id="PS51294"/>
    </source>
</evidence>
<dbReference type="InterPro" id="IPR017930">
    <property type="entry name" value="Myb_dom"/>
</dbReference>
<gene>
    <name evidence="9" type="ORF">MKW94_018292</name>
</gene>
<dbReference type="FunFam" id="1.10.10.60:FF:000060">
    <property type="entry name" value="MYB transcription factor"/>
    <property type="match status" value="1"/>
</dbReference>
<evidence type="ECO:0000256" key="1">
    <source>
        <dbReference type="ARBA" id="ARBA00004123"/>
    </source>
</evidence>
<dbReference type="PROSITE" id="PS50090">
    <property type="entry name" value="MYB_LIKE"/>
    <property type="match status" value="2"/>
</dbReference>
<dbReference type="Proteomes" id="UP001177140">
    <property type="component" value="Unassembled WGS sequence"/>
</dbReference>
<keyword evidence="5" id="KW-0804">Transcription</keyword>
<comment type="subcellular location">
    <subcellularLocation>
        <location evidence="1">Nucleus</location>
    </subcellularLocation>
</comment>
<dbReference type="EMBL" id="JAJJMA010144293">
    <property type="protein sequence ID" value="MCL7034328.1"/>
    <property type="molecule type" value="Genomic_DNA"/>
</dbReference>
<reference evidence="9" key="1">
    <citation type="submission" date="2022-03" db="EMBL/GenBank/DDBJ databases">
        <title>A functionally conserved STORR gene fusion in Papaver species that diverged 16.8 million years ago.</title>
        <authorList>
            <person name="Catania T."/>
        </authorList>
    </citation>
    <scope>NUCLEOTIDE SEQUENCE</scope>
    <source>
        <strain evidence="9">S-191538</strain>
    </source>
</reference>
<dbReference type="SUPFAM" id="SSF46689">
    <property type="entry name" value="Homeodomain-like"/>
    <property type="match status" value="1"/>
</dbReference>
<feature type="domain" description="HTH myb-type" evidence="8">
    <location>
        <begin position="15"/>
        <end position="66"/>
    </location>
</feature>
<evidence type="ECO:0000256" key="4">
    <source>
        <dbReference type="ARBA" id="ARBA00023125"/>
    </source>
</evidence>
<proteinExistence type="predicted"/>
<keyword evidence="2" id="KW-0677">Repeat</keyword>
<evidence type="ECO:0000313" key="9">
    <source>
        <dbReference type="EMBL" id="MCL7034328.1"/>
    </source>
</evidence>
<dbReference type="InterPro" id="IPR009057">
    <property type="entry name" value="Homeodomain-like_sf"/>
</dbReference>
<evidence type="ECO:0000259" key="7">
    <source>
        <dbReference type="PROSITE" id="PS50090"/>
    </source>
</evidence>
<evidence type="ECO:0000256" key="2">
    <source>
        <dbReference type="ARBA" id="ARBA00022737"/>
    </source>
</evidence>
<evidence type="ECO:0000256" key="6">
    <source>
        <dbReference type="ARBA" id="ARBA00023242"/>
    </source>
</evidence>
<dbReference type="GO" id="GO:0000978">
    <property type="term" value="F:RNA polymerase II cis-regulatory region sequence-specific DNA binding"/>
    <property type="evidence" value="ECO:0007669"/>
    <property type="project" value="TreeGrafter"/>
</dbReference>
<dbReference type="Gene3D" id="1.10.10.60">
    <property type="entry name" value="Homeodomain-like"/>
    <property type="match status" value="2"/>
</dbReference>
<keyword evidence="4" id="KW-0238">DNA-binding</keyword>
<dbReference type="SMART" id="SM00717">
    <property type="entry name" value="SANT"/>
    <property type="match status" value="2"/>
</dbReference>
<evidence type="ECO:0000256" key="3">
    <source>
        <dbReference type="ARBA" id="ARBA00023015"/>
    </source>
</evidence>
<sequence length="347" mass="38132">MNHNYTDSSRAGMVSKAKVKGTWSPKEDELLTQLVTKYGPRNWNHISNGIPGRSGKSCRLRWFNQLDPALKRKPFTDEEDALIIKAHAIHGNRWAAIARLLPGRTDNAIKNHWHATLRRRFIEFDTVKRPAAASIQIPGVDNAMSCTTTAALIGVLGVDNAISRTTPAASIQIPDMNCERHVRGNDVVEKQSNQYEERAENYKEEYVLPKAKPTFYRPAAAAHVIILVSPYINHAFNLYSHLYKSKGGYVLPTMLHRPLVQPPHAGQCGMLGGVRGQGRVPSQCGHGCCTGAQSGGDYGRNSLLGPEFVEFVVPPPIASHELLSIALELSKVAWFKSGLDVGVSPQG</sequence>
<evidence type="ECO:0000256" key="5">
    <source>
        <dbReference type="ARBA" id="ARBA00023163"/>
    </source>
</evidence>
<protein>
    <submittedName>
        <fullName evidence="9">Uncharacterized protein</fullName>
    </submittedName>
</protein>
<dbReference type="PROSITE" id="PS51294">
    <property type="entry name" value="HTH_MYB"/>
    <property type="match status" value="2"/>
</dbReference>
<dbReference type="InterPro" id="IPR050560">
    <property type="entry name" value="MYB_TF"/>
</dbReference>
<organism evidence="9 10">
    <name type="scientific">Papaver nudicaule</name>
    <name type="common">Iceland poppy</name>
    <dbReference type="NCBI Taxonomy" id="74823"/>
    <lineage>
        <taxon>Eukaryota</taxon>
        <taxon>Viridiplantae</taxon>
        <taxon>Streptophyta</taxon>
        <taxon>Embryophyta</taxon>
        <taxon>Tracheophyta</taxon>
        <taxon>Spermatophyta</taxon>
        <taxon>Magnoliopsida</taxon>
        <taxon>Ranunculales</taxon>
        <taxon>Papaveraceae</taxon>
        <taxon>Papaveroideae</taxon>
        <taxon>Papaver</taxon>
    </lineage>
</organism>